<dbReference type="RefSeq" id="WP_230107102.1">
    <property type="nucleotide sequence ID" value="NZ_AP024845.1"/>
</dbReference>
<name>A0ABN6YTT1_9FIRM</name>
<accession>A0ABN6YTT1</accession>
<organism evidence="2 3">
    <name type="scientific">Claveliimonas bilis</name>
    <dbReference type="NCBI Taxonomy" id="3028070"/>
    <lineage>
        <taxon>Bacteria</taxon>
        <taxon>Bacillati</taxon>
        <taxon>Bacillota</taxon>
        <taxon>Clostridia</taxon>
        <taxon>Lachnospirales</taxon>
        <taxon>Lachnospiraceae</taxon>
        <taxon>Claveliimonas</taxon>
    </lineage>
</organism>
<dbReference type="Pfam" id="PF20369">
    <property type="entry name" value="DUF6664"/>
    <property type="match status" value="1"/>
</dbReference>
<reference evidence="3" key="1">
    <citation type="journal article" date="2023" name="Int. J. Syst. Evol. Microbiol.">
        <title>Claveliimonas bilis gen. nov., sp. nov., deoxycholic acid-producing bacteria isolated from human faeces, and reclassification of Sellimonas monacensis Zenner et al. 2021 as Claveliimonas monacensis comb. nov.</title>
        <authorList>
            <person name="Hisatomi A."/>
            <person name="Kastawa N.W.E.P.G."/>
            <person name="Song I."/>
            <person name="Ohkuma M."/>
            <person name="Fukiya S."/>
            <person name="Sakamoto M."/>
        </authorList>
    </citation>
    <scope>NUCLEOTIDE SEQUENCE [LARGE SCALE GENOMIC DNA]</scope>
    <source>
        <strain evidence="3">12BBH14</strain>
    </source>
</reference>
<protein>
    <recommendedName>
        <fullName evidence="1">DUF6664 domain-containing protein</fullName>
    </recommendedName>
</protein>
<feature type="domain" description="DUF6664" evidence="1">
    <location>
        <begin position="23"/>
        <end position="121"/>
    </location>
</feature>
<dbReference type="Proteomes" id="UP001305815">
    <property type="component" value="Chromosome"/>
</dbReference>
<evidence type="ECO:0000313" key="2">
    <source>
        <dbReference type="EMBL" id="BDZ76447.1"/>
    </source>
</evidence>
<proteinExistence type="predicted"/>
<keyword evidence="3" id="KW-1185">Reference proteome</keyword>
<dbReference type="InterPro" id="IPR046605">
    <property type="entry name" value="DUF6664"/>
</dbReference>
<gene>
    <name evidence="2" type="ORF">Lac1_06300</name>
</gene>
<sequence>MYKAGNVLSERMIDLNKTDFCDLVERIKDSFMEIDSDIMVDLKKQDIEYADMCQKLGEMESRYPFILEVTEGSGAISLTAEEHEIVRKYMSRMFEKETIERCQIYFRGHTDGYVYLKKIGVV</sequence>
<evidence type="ECO:0000313" key="3">
    <source>
        <dbReference type="Proteomes" id="UP001305815"/>
    </source>
</evidence>
<evidence type="ECO:0000259" key="1">
    <source>
        <dbReference type="Pfam" id="PF20369"/>
    </source>
</evidence>
<dbReference type="EMBL" id="AP027742">
    <property type="protein sequence ID" value="BDZ76447.1"/>
    <property type="molecule type" value="Genomic_DNA"/>
</dbReference>